<keyword evidence="3" id="KW-1185">Reference proteome</keyword>
<organism evidence="2 3">
    <name type="scientific">Duncaniella dubosii</name>
    <dbReference type="NCBI Taxonomy" id="2518971"/>
    <lineage>
        <taxon>Bacteria</taxon>
        <taxon>Pseudomonadati</taxon>
        <taxon>Bacteroidota</taxon>
        <taxon>Bacteroidia</taxon>
        <taxon>Bacteroidales</taxon>
        <taxon>Muribaculaceae</taxon>
        <taxon>Duncaniella</taxon>
    </lineage>
</organism>
<dbReference type="PANTHER" id="PTHR38482:SF1">
    <property type="entry name" value="DMT FAMILY PROTEIN"/>
    <property type="match status" value="1"/>
</dbReference>
<evidence type="ECO:0000313" key="2">
    <source>
        <dbReference type="EMBL" id="QCD42283.1"/>
    </source>
</evidence>
<dbReference type="PANTHER" id="PTHR38482">
    <property type="entry name" value="DMT FAMILY PROTEIN"/>
    <property type="match status" value="1"/>
</dbReference>
<proteinExistence type="predicted"/>
<keyword evidence="1" id="KW-0472">Membrane</keyword>
<evidence type="ECO:0008006" key="4">
    <source>
        <dbReference type="Google" id="ProtNLM"/>
    </source>
</evidence>
<protein>
    <recommendedName>
        <fullName evidence="4">DMT family protein</fullName>
    </recommendedName>
</protein>
<dbReference type="EMBL" id="CP039396">
    <property type="protein sequence ID" value="QCD42283.1"/>
    <property type="molecule type" value="Genomic_DNA"/>
</dbReference>
<name>A0A4P7W2V2_9BACT</name>
<keyword evidence="1" id="KW-1133">Transmembrane helix</keyword>
<feature type="transmembrane region" description="Helical" evidence="1">
    <location>
        <begin position="39"/>
        <end position="58"/>
    </location>
</feature>
<feature type="transmembrane region" description="Helical" evidence="1">
    <location>
        <begin position="79"/>
        <end position="97"/>
    </location>
</feature>
<dbReference type="PIRSF" id="PIRSF021239">
    <property type="entry name" value="UCP021239"/>
    <property type="match status" value="1"/>
</dbReference>
<dbReference type="InterPro" id="IPR007437">
    <property type="entry name" value="DUF486"/>
</dbReference>
<accession>A0A4P7W2V2</accession>
<dbReference type="AlphaFoldDB" id="A0A4P7W2V2"/>
<feature type="transmembrane region" description="Helical" evidence="1">
    <location>
        <begin position="103"/>
        <end position="121"/>
    </location>
</feature>
<dbReference type="KEGG" id="ddb:E7747_08310"/>
<dbReference type="Pfam" id="PF04342">
    <property type="entry name" value="DMT_6"/>
    <property type="match status" value="1"/>
</dbReference>
<sequence length="123" mass="13889">MNGWLTVGLLVVSNIFMTLAWYGQLKLSEMKVITPNTPIIWIILASWGVALLEYCFMVPANRYGFTQNGGQFSLIQLKVMQEVISLLVFSVFAIVLFKGESLHWNHLLAFGLLVAAVYLVFME</sequence>
<keyword evidence="1" id="KW-0812">Transmembrane</keyword>
<dbReference type="RefSeq" id="WP_123615133.1">
    <property type="nucleotide sequence ID" value="NZ_CAXHQF010000025.1"/>
</dbReference>
<reference evidence="3" key="1">
    <citation type="submission" date="2019-02" db="EMBL/GenBank/DDBJ databases">
        <title>Isolation and identification of novel species under the genus Muribaculum.</title>
        <authorList>
            <person name="Miyake S."/>
            <person name="Ding Y."/>
            <person name="Low A."/>
            <person name="Soh M."/>
            <person name="Seedorf H."/>
        </authorList>
    </citation>
    <scope>NUCLEOTIDE SEQUENCE [LARGE SCALE GENOMIC DNA]</scope>
    <source>
        <strain evidence="3">H5</strain>
    </source>
</reference>
<gene>
    <name evidence="2" type="ORF">E7747_08310</name>
</gene>
<dbReference type="Proteomes" id="UP000297149">
    <property type="component" value="Chromosome"/>
</dbReference>
<evidence type="ECO:0000256" key="1">
    <source>
        <dbReference type="SAM" id="Phobius"/>
    </source>
</evidence>
<evidence type="ECO:0000313" key="3">
    <source>
        <dbReference type="Proteomes" id="UP000297149"/>
    </source>
</evidence>